<feature type="non-terminal residue" evidence="2">
    <location>
        <position position="82"/>
    </location>
</feature>
<protein>
    <submittedName>
        <fullName evidence="2">Uncharacterized protein</fullName>
    </submittedName>
</protein>
<organism evidence="2 3">
    <name type="scientific">Porphyromonas levii</name>
    <dbReference type="NCBI Taxonomy" id="28114"/>
    <lineage>
        <taxon>Bacteria</taxon>
        <taxon>Pseudomonadati</taxon>
        <taxon>Bacteroidota</taxon>
        <taxon>Bacteroidia</taxon>
        <taxon>Bacteroidales</taxon>
        <taxon>Porphyromonadaceae</taxon>
        <taxon>Porphyromonas</taxon>
    </lineage>
</organism>
<accession>A0A4Y8WLT7</accession>
<dbReference type="EMBL" id="SPNC01000223">
    <property type="protein sequence ID" value="TFH94000.1"/>
    <property type="molecule type" value="Genomic_DNA"/>
</dbReference>
<sequence length="82" mass="9208">MSGLINKQLGKYSRIKTKFSYNDLLLSLSLLFLSGGEVLEDVQQLREEGFSLNNDFRISSPDTLARKMKALSVQSKKASSQH</sequence>
<dbReference type="RefSeq" id="WP_134850159.1">
    <property type="nucleotide sequence ID" value="NZ_SPNB01000313.1"/>
</dbReference>
<name>A0A4Y8WLT7_9PORP</name>
<evidence type="ECO:0000313" key="1">
    <source>
        <dbReference type="EMBL" id="TFH93784.1"/>
    </source>
</evidence>
<evidence type="ECO:0000313" key="2">
    <source>
        <dbReference type="EMBL" id="TFH94000.1"/>
    </source>
</evidence>
<dbReference type="AlphaFoldDB" id="A0A4Y8WLT7"/>
<proteinExistence type="predicted"/>
<gene>
    <name evidence="2" type="ORF">E4P47_09370</name>
    <name evidence="1" type="ORF">E4P47_10145</name>
</gene>
<keyword evidence="3" id="KW-1185">Reference proteome</keyword>
<reference evidence="2 3" key="1">
    <citation type="submission" date="2019-03" db="EMBL/GenBank/DDBJ databases">
        <title>Porphyromonas levii Isolated from the Uterus of Dairy Cows.</title>
        <authorList>
            <person name="Francis A.M."/>
        </authorList>
    </citation>
    <scope>NUCLEOTIDE SEQUENCE [LARGE SCALE GENOMIC DNA]</scope>
    <source>
        <strain evidence="2 3">AF5678</strain>
    </source>
</reference>
<comment type="caution">
    <text evidence="2">The sequence shown here is derived from an EMBL/GenBank/DDBJ whole genome shotgun (WGS) entry which is preliminary data.</text>
</comment>
<evidence type="ECO:0000313" key="3">
    <source>
        <dbReference type="Proteomes" id="UP000297225"/>
    </source>
</evidence>
<dbReference type="EMBL" id="SPNC01000343">
    <property type="protein sequence ID" value="TFH93784.1"/>
    <property type="molecule type" value="Genomic_DNA"/>
</dbReference>
<dbReference type="Proteomes" id="UP000297225">
    <property type="component" value="Unassembled WGS sequence"/>
</dbReference>